<dbReference type="InterPro" id="IPR006195">
    <property type="entry name" value="aa-tRNA-synth_II"/>
</dbReference>
<dbReference type="OrthoDB" id="21243at2759"/>
<dbReference type="InterPro" id="IPR045864">
    <property type="entry name" value="aa-tRNA-synth_II/BPL/LPL"/>
</dbReference>
<evidence type="ECO:0000256" key="3">
    <source>
        <dbReference type="ARBA" id="ARBA00013166"/>
    </source>
</evidence>
<comment type="catalytic activity">
    <reaction evidence="11 12">
        <text>tRNA(Lys) + L-lysine + ATP = L-lysyl-tRNA(Lys) + AMP + diphosphate</text>
        <dbReference type="Rhea" id="RHEA:20792"/>
        <dbReference type="Rhea" id="RHEA-COMP:9696"/>
        <dbReference type="Rhea" id="RHEA-COMP:9697"/>
        <dbReference type="ChEBI" id="CHEBI:30616"/>
        <dbReference type="ChEBI" id="CHEBI:32551"/>
        <dbReference type="ChEBI" id="CHEBI:33019"/>
        <dbReference type="ChEBI" id="CHEBI:78442"/>
        <dbReference type="ChEBI" id="CHEBI:78529"/>
        <dbReference type="ChEBI" id="CHEBI:456215"/>
        <dbReference type="EC" id="6.1.1.6"/>
    </reaction>
</comment>
<reference evidence="15 16" key="1">
    <citation type="journal article" date="2018" name="Mol. Biol. Evol.">
        <title>Analysis of the draft genome of the red seaweed Gracilariopsis chorda provides insights into genome size evolution in Rhodophyta.</title>
        <authorList>
            <person name="Lee J."/>
            <person name="Yang E.C."/>
            <person name="Graf L."/>
            <person name="Yang J.H."/>
            <person name="Qiu H."/>
            <person name="Zel Zion U."/>
            <person name="Chan C.X."/>
            <person name="Stephens T.G."/>
            <person name="Weber A.P.M."/>
            <person name="Boo G.H."/>
            <person name="Boo S.M."/>
            <person name="Kim K.M."/>
            <person name="Shin Y."/>
            <person name="Jung M."/>
            <person name="Lee S.J."/>
            <person name="Yim H.S."/>
            <person name="Lee J.H."/>
            <person name="Bhattacharya D."/>
            <person name="Yoon H.S."/>
        </authorList>
    </citation>
    <scope>NUCLEOTIDE SEQUENCE [LARGE SCALE GENOMIC DNA]</scope>
    <source>
        <strain evidence="15 16">SKKU-2015</strain>
        <tissue evidence="15">Whole body</tissue>
    </source>
</reference>
<dbReference type="Proteomes" id="UP000247409">
    <property type="component" value="Unassembled WGS sequence"/>
</dbReference>
<evidence type="ECO:0000256" key="10">
    <source>
        <dbReference type="ARBA" id="ARBA00030563"/>
    </source>
</evidence>
<dbReference type="GO" id="GO:0006430">
    <property type="term" value="P:lysyl-tRNA aminoacylation"/>
    <property type="evidence" value="ECO:0007669"/>
    <property type="project" value="InterPro"/>
</dbReference>
<evidence type="ECO:0000256" key="2">
    <source>
        <dbReference type="ARBA" id="ARBA00008226"/>
    </source>
</evidence>
<dbReference type="GO" id="GO:0004824">
    <property type="term" value="F:lysine-tRNA ligase activity"/>
    <property type="evidence" value="ECO:0007669"/>
    <property type="project" value="UniProtKB-EC"/>
</dbReference>
<evidence type="ECO:0000256" key="8">
    <source>
        <dbReference type="ARBA" id="ARBA00022917"/>
    </source>
</evidence>
<evidence type="ECO:0000259" key="14">
    <source>
        <dbReference type="PROSITE" id="PS50862"/>
    </source>
</evidence>
<keyword evidence="5 15" id="KW-0436">Ligase</keyword>
<evidence type="ECO:0000256" key="4">
    <source>
        <dbReference type="ARBA" id="ARBA00022490"/>
    </source>
</evidence>
<dbReference type="NCBIfam" id="TIGR00499">
    <property type="entry name" value="lysS_bact"/>
    <property type="match status" value="1"/>
</dbReference>
<keyword evidence="7" id="KW-0067">ATP-binding</keyword>
<evidence type="ECO:0000256" key="6">
    <source>
        <dbReference type="ARBA" id="ARBA00022741"/>
    </source>
</evidence>
<evidence type="ECO:0000256" key="9">
    <source>
        <dbReference type="ARBA" id="ARBA00023146"/>
    </source>
</evidence>
<dbReference type="HAMAP" id="MF_00252">
    <property type="entry name" value="Lys_tRNA_synth_class2"/>
    <property type="match status" value="1"/>
</dbReference>
<dbReference type="Pfam" id="PF00152">
    <property type="entry name" value="tRNA-synt_2"/>
    <property type="match status" value="1"/>
</dbReference>
<dbReference type="GO" id="GO:0000049">
    <property type="term" value="F:tRNA binding"/>
    <property type="evidence" value="ECO:0007669"/>
    <property type="project" value="TreeGrafter"/>
</dbReference>
<dbReference type="Gene3D" id="2.40.50.140">
    <property type="entry name" value="Nucleic acid-binding proteins"/>
    <property type="match status" value="1"/>
</dbReference>
<accession>A0A2V3J9B9</accession>
<evidence type="ECO:0000256" key="1">
    <source>
        <dbReference type="ARBA" id="ARBA00004496"/>
    </source>
</evidence>
<evidence type="ECO:0000256" key="5">
    <source>
        <dbReference type="ARBA" id="ARBA00022598"/>
    </source>
</evidence>
<dbReference type="GO" id="GO:0005524">
    <property type="term" value="F:ATP binding"/>
    <property type="evidence" value="ECO:0007669"/>
    <property type="project" value="UniProtKB-KW"/>
</dbReference>
<gene>
    <name evidence="15" type="ORF">BWQ96_00327</name>
</gene>
<comment type="caution">
    <text evidence="15">The sequence shown here is derived from an EMBL/GenBank/DDBJ whole genome shotgun (WGS) entry which is preliminary data.</text>
</comment>
<evidence type="ECO:0000256" key="12">
    <source>
        <dbReference type="RuleBase" id="RU003748"/>
    </source>
</evidence>
<dbReference type="InterPro" id="IPR034762">
    <property type="entry name" value="Lys-tRNA-ligase_II_bac/euk"/>
</dbReference>
<dbReference type="SUPFAM" id="SSF50249">
    <property type="entry name" value="Nucleic acid-binding proteins"/>
    <property type="match status" value="1"/>
</dbReference>
<dbReference type="PANTHER" id="PTHR42918">
    <property type="entry name" value="LYSYL-TRNA SYNTHETASE"/>
    <property type="match status" value="1"/>
</dbReference>
<name>A0A2V3J9B9_9FLOR</name>
<feature type="region of interest" description="Disordered" evidence="13">
    <location>
        <begin position="80"/>
        <end position="105"/>
    </location>
</feature>
<dbReference type="GO" id="GO:0005829">
    <property type="term" value="C:cytosol"/>
    <property type="evidence" value="ECO:0007669"/>
    <property type="project" value="TreeGrafter"/>
</dbReference>
<dbReference type="InterPro" id="IPR002313">
    <property type="entry name" value="Lys-tRNA-ligase_II"/>
</dbReference>
<dbReference type="InterPro" id="IPR012340">
    <property type="entry name" value="NA-bd_OB-fold"/>
</dbReference>
<proteinExistence type="inferred from homology"/>
<protein>
    <recommendedName>
        <fullName evidence="3 12">Lysine--tRNA ligase</fullName>
        <ecNumber evidence="3 12">6.1.1.6</ecNumber>
    </recommendedName>
    <alternativeName>
        <fullName evidence="10 12">Lysyl-tRNA synthetase</fullName>
    </alternativeName>
</protein>
<dbReference type="InterPro" id="IPR004364">
    <property type="entry name" value="Aa-tRNA-synt_II"/>
</dbReference>
<dbReference type="FunFam" id="3.30.930.10:FF:000238">
    <property type="entry name" value="Lysine--tRNA ligase"/>
    <property type="match status" value="1"/>
</dbReference>
<keyword evidence="16" id="KW-1185">Reference proteome</keyword>
<dbReference type="FunFam" id="2.40.50.140:FF:000050">
    <property type="entry name" value="Lysine--tRNA ligase"/>
    <property type="match status" value="1"/>
</dbReference>
<dbReference type="NCBIfam" id="NF001756">
    <property type="entry name" value="PRK00484.1"/>
    <property type="match status" value="1"/>
</dbReference>
<dbReference type="SUPFAM" id="SSF55681">
    <property type="entry name" value="Class II aaRS and biotin synthetases"/>
    <property type="match status" value="1"/>
</dbReference>
<evidence type="ECO:0000313" key="16">
    <source>
        <dbReference type="Proteomes" id="UP000247409"/>
    </source>
</evidence>
<dbReference type="PANTHER" id="PTHR42918:SF9">
    <property type="entry name" value="LYSINE--TRNA LIGASE"/>
    <property type="match status" value="1"/>
</dbReference>
<dbReference type="EC" id="6.1.1.6" evidence="3 12"/>
<keyword evidence="4" id="KW-0963">Cytoplasm</keyword>
<comment type="subcellular location">
    <subcellularLocation>
        <location evidence="1">Cytoplasm</location>
    </subcellularLocation>
</comment>
<keyword evidence="8" id="KW-0648">Protein biosynthesis</keyword>
<evidence type="ECO:0000256" key="13">
    <source>
        <dbReference type="SAM" id="MobiDB-lite"/>
    </source>
</evidence>
<dbReference type="CDD" id="cd04322">
    <property type="entry name" value="LysRS_N"/>
    <property type="match status" value="1"/>
</dbReference>
<evidence type="ECO:0000256" key="7">
    <source>
        <dbReference type="ARBA" id="ARBA00022840"/>
    </source>
</evidence>
<feature type="domain" description="Aminoacyl-transfer RNA synthetases class-II family profile" evidence="14">
    <location>
        <begin position="279"/>
        <end position="612"/>
    </location>
</feature>
<dbReference type="CDD" id="cd00775">
    <property type="entry name" value="LysRS_core"/>
    <property type="match status" value="1"/>
</dbReference>
<dbReference type="STRING" id="448386.A0A2V3J9B9"/>
<comment type="similarity">
    <text evidence="2">Belongs to the class-II aminoacyl-tRNA synthetase family.</text>
</comment>
<dbReference type="InterPro" id="IPR004365">
    <property type="entry name" value="NA-bd_OB_tRNA"/>
</dbReference>
<dbReference type="Pfam" id="PF01336">
    <property type="entry name" value="tRNA_anti-codon"/>
    <property type="match status" value="1"/>
</dbReference>
<keyword evidence="6" id="KW-0547">Nucleotide-binding</keyword>
<dbReference type="AlphaFoldDB" id="A0A2V3J9B9"/>
<evidence type="ECO:0000313" key="15">
    <source>
        <dbReference type="EMBL" id="PXF50167.1"/>
    </source>
</evidence>
<dbReference type="PROSITE" id="PS50862">
    <property type="entry name" value="AA_TRNA_LIGASE_II"/>
    <property type="match status" value="1"/>
</dbReference>
<evidence type="ECO:0000256" key="11">
    <source>
        <dbReference type="ARBA" id="ARBA00048573"/>
    </source>
</evidence>
<dbReference type="InterPro" id="IPR018149">
    <property type="entry name" value="Lys-tRNA-synth_II_C"/>
</dbReference>
<dbReference type="Gene3D" id="3.30.930.10">
    <property type="entry name" value="Bira Bifunctional Protein, Domain 2"/>
    <property type="match status" value="1"/>
</dbReference>
<dbReference type="EMBL" id="NBIV01000001">
    <property type="protein sequence ID" value="PXF50167.1"/>
    <property type="molecule type" value="Genomic_DNA"/>
</dbReference>
<organism evidence="15 16">
    <name type="scientific">Gracilariopsis chorda</name>
    <dbReference type="NCBI Taxonomy" id="448386"/>
    <lineage>
        <taxon>Eukaryota</taxon>
        <taxon>Rhodophyta</taxon>
        <taxon>Florideophyceae</taxon>
        <taxon>Rhodymeniophycidae</taxon>
        <taxon>Gracilariales</taxon>
        <taxon>Gracilariaceae</taxon>
        <taxon>Gracilariopsis</taxon>
    </lineage>
</organism>
<sequence>MRTTDIAQITTGINKMDAESQPTAQVQVPQLPIPPALQKAIDDAAAAAAEEGLSKNELKRRQKAHRKAVEAAEKAVAKAQKAAMNPKKQYDPNAAALNDSGENLDPSQYIANRKAAVRTLKEAGQNPYPHKFQVSMTIPEFIEKYAHAVEPGQQLEQPVVSLAGRIYSKRAAGTRLVFYDLRGDGFKVQIIADAKKGGSTFLDDHAKLRRGDIVGVKGCAGKSRKGEFSIFANEVVLLSYCLHMLPKLEQGLADNEVRFRQRYLDLIVNQNNRDIFVRRSKIIKFVRRFLDDRGFLEVETPMMSAIPGGATAKPFKTYHEDLKTTMYMRVAPELYLKMLVIGGLDKVYEIGRNFRNESIDLTHNPEFTACEFYAAYLDYSDLMEITEVMLSSLVKEITGDYVITYHPEGKGGRAVQIDFTPPFKRISMVSGLEERLRVKLDDPNFSIPRDLESESTRQFLDDLHTKFGVECEEPRTIARLLDSLVGEYIEPECINPAFICDHPQIMSPLAKWHRSLPGMTERFELFTNGKELCNAYTELNDPEVQRERFRATQKDVTSGDEEAMVHDEDFCRSLEYGLPPTAGWGLGIDRLSMMLTDNYSIKEVLLFPAMKPKGDL</sequence>
<dbReference type="InterPro" id="IPR044136">
    <property type="entry name" value="Lys-tRNA-ligase_II_N"/>
</dbReference>
<dbReference type="PRINTS" id="PR00982">
    <property type="entry name" value="TRNASYNTHLYS"/>
</dbReference>
<keyword evidence="9" id="KW-0030">Aminoacyl-tRNA synthetase</keyword>
<dbReference type="PIRSF" id="PIRSF039101">
    <property type="entry name" value="LysRS2"/>
    <property type="match status" value="1"/>
</dbReference>